<accession>A0A1F6B3P8</accession>
<proteinExistence type="predicted"/>
<evidence type="ECO:0000313" key="2">
    <source>
        <dbReference type="Proteomes" id="UP000176450"/>
    </source>
</evidence>
<gene>
    <name evidence="1" type="ORF">A3A63_01090</name>
</gene>
<sequence>MKIEDLLSLKIDIQTKDDTNFLELAIFFDKPEFLQMLPQFRKDYGIDRLIDPDKYPDRISELDKRTSKINFSKYRNSKEWIKSSPDIDQEMDIYQMLDTEANLICYQFKRPPCFVEAVKQAVFCGSVEGDWLGTTSIEVIESGIPLNASAFQLPQMAILISPTTTYKTLKNSFQIAQSMYKTNPKLSYFQPRVDFVNNIRKYREWYWQRIELKTYQMIADEWLTEHENENTTYLDVLKAVKIYKKLLNL</sequence>
<protein>
    <submittedName>
        <fullName evidence="1">Uncharacterized protein</fullName>
    </submittedName>
</protein>
<reference evidence="1 2" key="1">
    <citation type="journal article" date="2016" name="Nat. Commun.">
        <title>Thousands of microbial genomes shed light on interconnected biogeochemical processes in an aquifer system.</title>
        <authorList>
            <person name="Anantharaman K."/>
            <person name="Brown C.T."/>
            <person name="Hug L.A."/>
            <person name="Sharon I."/>
            <person name="Castelle C.J."/>
            <person name="Probst A.J."/>
            <person name="Thomas B.C."/>
            <person name="Singh A."/>
            <person name="Wilkins M.J."/>
            <person name="Karaoz U."/>
            <person name="Brodie E.L."/>
            <person name="Williams K.H."/>
            <person name="Hubbard S.S."/>
            <person name="Banfield J.F."/>
        </authorList>
    </citation>
    <scope>NUCLEOTIDE SEQUENCE [LARGE SCALE GENOMIC DNA]</scope>
</reference>
<name>A0A1F6B3P8_9BACT</name>
<comment type="caution">
    <text evidence="1">The sequence shown here is derived from an EMBL/GenBank/DDBJ whole genome shotgun (WGS) entry which is preliminary data.</text>
</comment>
<dbReference type="AlphaFoldDB" id="A0A1F6B3P8"/>
<dbReference type="EMBL" id="MFJX01000005">
    <property type="protein sequence ID" value="OGG31528.1"/>
    <property type="molecule type" value="Genomic_DNA"/>
</dbReference>
<dbReference type="Proteomes" id="UP000176450">
    <property type="component" value="Unassembled WGS sequence"/>
</dbReference>
<organism evidence="1 2">
    <name type="scientific">Candidatus Gottesmanbacteria bacterium RIFCSPLOWO2_01_FULL_46_9</name>
    <dbReference type="NCBI Taxonomy" id="1798394"/>
    <lineage>
        <taxon>Bacteria</taxon>
        <taxon>Candidatus Gottesmaniibacteriota</taxon>
    </lineage>
</organism>
<evidence type="ECO:0000313" key="1">
    <source>
        <dbReference type="EMBL" id="OGG31528.1"/>
    </source>
</evidence>